<evidence type="ECO:0000313" key="5">
    <source>
        <dbReference type="Proteomes" id="UP001620273"/>
    </source>
</evidence>
<feature type="domain" description="ABC transporter substrate-binding protein PnrA-like" evidence="3">
    <location>
        <begin position="53"/>
        <end position="303"/>
    </location>
</feature>
<comment type="caution">
    <text evidence="4">The sequence shown here is derived from an EMBL/GenBank/DDBJ whole genome shotgun (WGS) entry which is preliminary data.</text>
</comment>
<dbReference type="PANTHER" id="PTHR43208">
    <property type="entry name" value="ABC TRANSPORTER SUBSTRATE-BINDING PROTEIN"/>
    <property type="match status" value="1"/>
</dbReference>
<evidence type="ECO:0000256" key="2">
    <source>
        <dbReference type="SAM" id="SignalP"/>
    </source>
</evidence>
<keyword evidence="5" id="KW-1185">Reference proteome</keyword>
<dbReference type="RefSeq" id="WP_404441619.1">
    <property type="nucleotide sequence ID" value="NZ_JAOQBW010000006.1"/>
</dbReference>
<evidence type="ECO:0000256" key="1">
    <source>
        <dbReference type="ARBA" id="ARBA00022729"/>
    </source>
</evidence>
<dbReference type="InterPro" id="IPR003760">
    <property type="entry name" value="PnrA-like"/>
</dbReference>
<dbReference type="CDD" id="cd19963">
    <property type="entry name" value="PBP1_BMP-like"/>
    <property type="match status" value="1"/>
</dbReference>
<reference evidence="4 5" key="1">
    <citation type="submission" date="2022-09" db="EMBL/GenBank/DDBJ databases">
        <title>Genome sequencing of four strains from tibetan pig.</title>
        <authorList>
            <person name="Feng J."/>
        </authorList>
    </citation>
    <scope>NUCLEOTIDE SEQUENCE [LARGE SCALE GENOMIC DNA]</scope>
    <source>
        <strain evidence="4 5">11-1-1</strain>
    </source>
</reference>
<dbReference type="PANTHER" id="PTHR43208:SF1">
    <property type="entry name" value="ABC TRANSPORTER SUBSTRATE-BINDING PROTEIN"/>
    <property type="match status" value="1"/>
</dbReference>
<dbReference type="Proteomes" id="UP001620273">
    <property type="component" value="Unassembled WGS sequence"/>
</dbReference>
<accession>A0ABW8KQF5</accession>
<evidence type="ECO:0000313" key="4">
    <source>
        <dbReference type="EMBL" id="MFK3576788.1"/>
    </source>
</evidence>
<sequence length="394" mass="41538">MTPQTKTCPINQRGTIMKKQMKLVLASILAAGCLFASGCNAPAPSGSTSGSSTTVGVIMTGSSHDSGYNEAVADAAANLKKMSGVSVITAEQIPETNAVTDTMQQMADQGATIIFATSYGYFKYALAFAKKHPDITVLHQGGYQDGTFPANFGTYWGAAYEPVALGGMAAGKATKTNKLGFVYAFPIAQSIANIDAFQLGAAMTNHDAKTYLVNTSSWCDPVKQKEAVNALSAQGVDVFSQHQDCQTTVIQTAKAKNAKVVGYHYDASELAGSSWLTGSAWNWTPVMKSIVTTVKQGKFKGSKYNANWIGTFANGDNPLELASFGSSVDSETRSAIKTEQEKLSKKGASVFTGPIYCQDGTELVKAGEVATYQDVNNFSCLVKGVVGTLPSTSD</sequence>
<protein>
    <submittedName>
        <fullName evidence="4">BMP family ABC transporter substrate-binding protein</fullName>
    </submittedName>
</protein>
<organism evidence="4 5">
    <name type="scientific">Bifidobacterium thermacidophilum</name>
    <dbReference type="NCBI Taxonomy" id="246618"/>
    <lineage>
        <taxon>Bacteria</taxon>
        <taxon>Bacillati</taxon>
        <taxon>Actinomycetota</taxon>
        <taxon>Actinomycetes</taxon>
        <taxon>Bifidobacteriales</taxon>
        <taxon>Bifidobacteriaceae</taxon>
        <taxon>Bifidobacterium</taxon>
    </lineage>
</organism>
<dbReference type="PROSITE" id="PS51257">
    <property type="entry name" value="PROKAR_LIPOPROTEIN"/>
    <property type="match status" value="1"/>
</dbReference>
<dbReference type="EMBL" id="JAOQBW010000006">
    <property type="protein sequence ID" value="MFK3576788.1"/>
    <property type="molecule type" value="Genomic_DNA"/>
</dbReference>
<feature type="signal peptide" evidence="2">
    <location>
        <begin position="1"/>
        <end position="36"/>
    </location>
</feature>
<proteinExistence type="predicted"/>
<dbReference type="Gene3D" id="3.40.50.2300">
    <property type="match status" value="2"/>
</dbReference>
<dbReference type="InterPro" id="IPR052910">
    <property type="entry name" value="ABC-Purine-Binding"/>
</dbReference>
<gene>
    <name evidence="4" type="ORF">OCH74_07995</name>
</gene>
<name>A0ABW8KQF5_9BIFI</name>
<keyword evidence="1 2" id="KW-0732">Signal</keyword>
<evidence type="ECO:0000259" key="3">
    <source>
        <dbReference type="Pfam" id="PF02608"/>
    </source>
</evidence>
<feature type="chain" id="PRO_5045420625" evidence="2">
    <location>
        <begin position="37"/>
        <end position="394"/>
    </location>
</feature>
<dbReference type="Pfam" id="PF02608">
    <property type="entry name" value="Bmp"/>
    <property type="match status" value="1"/>
</dbReference>